<accession>A0A1H0EY79</accession>
<dbReference type="Proteomes" id="UP000199134">
    <property type="component" value="Unassembled WGS sequence"/>
</dbReference>
<reference evidence="2" key="1">
    <citation type="submission" date="2016-10" db="EMBL/GenBank/DDBJ databases">
        <authorList>
            <person name="de Groot N.N."/>
        </authorList>
    </citation>
    <scope>NUCLEOTIDE SEQUENCE [LARGE SCALE GENOMIC DNA]</scope>
    <source>
        <strain evidence="2">BP1-145</strain>
    </source>
</reference>
<comment type="caution">
    <text evidence="1">The sequence shown here is derived from an EMBL/GenBank/DDBJ whole genome shotgun (WGS) entry which is preliminary data.</text>
</comment>
<name>A0A1H0EY79_9BACT</name>
<sequence>MIVTSSNGFKVSSKSVHLTPKNPQFKCPNCGCVYENVLDIKSCYDKKLATENLNPPLLCNECGTELVSFE</sequence>
<proteinExistence type="predicted"/>
<organism evidence="1 2">
    <name type="scientific">Prevotella communis</name>
    <dbReference type="NCBI Taxonomy" id="2913614"/>
    <lineage>
        <taxon>Bacteria</taxon>
        <taxon>Pseudomonadati</taxon>
        <taxon>Bacteroidota</taxon>
        <taxon>Bacteroidia</taxon>
        <taxon>Bacteroidales</taxon>
        <taxon>Prevotellaceae</taxon>
        <taxon>Prevotella</taxon>
    </lineage>
</organism>
<evidence type="ECO:0000313" key="1">
    <source>
        <dbReference type="EMBL" id="SDN87330.1"/>
    </source>
</evidence>
<gene>
    <name evidence="1" type="ORF">SAMN04487900_104111</name>
</gene>
<dbReference type="AlphaFoldDB" id="A0A1H0EY79"/>
<dbReference type="EMBL" id="FNIW01000004">
    <property type="protein sequence ID" value="SDN87330.1"/>
    <property type="molecule type" value="Genomic_DNA"/>
</dbReference>
<protein>
    <submittedName>
        <fullName evidence="1">Uncharacterized protein</fullName>
    </submittedName>
</protein>
<evidence type="ECO:0000313" key="2">
    <source>
        <dbReference type="Proteomes" id="UP000199134"/>
    </source>
</evidence>